<keyword evidence="7 8" id="KW-0472">Membrane</keyword>
<sequence>MVLQSLSFWLIMAIHIFILVFYYKVGHGHTRTDATTSDSAWPFLRSGTYSGFLGIMTSFCLVFQTTQSYTRFFEQYNACCRVISNSYAFATALRSLFDGNRFEGALEVLQELHRQSMAMLYLGFGWLPHYKTNNIHMWILERLESLELVTAAEQERILGLSGDALPFFEMYYAITHTLYRELELGHISERTLDRVNTYFEAVTVGLVSLYEYSNMPVPFAVYTLLNVMALGYLVVLAYTQILPSYFYSIIPVFLTVVCTLGLREVSNALADPFGCDDTDIPVLDYVAAVHKTCDEIAAWTVAQPKAGVKEEV</sequence>
<evidence type="ECO:0000313" key="9">
    <source>
        <dbReference type="EMBL" id="GAQ91243.1"/>
    </source>
</evidence>
<dbReference type="OrthoDB" id="1368at2759"/>
<dbReference type="PANTHER" id="PTHR33281">
    <property type="entry name" value="UPF0187 PROTEIN YNEE"/>
    <property type="match status" value="1"/>
</dbReference>
<evidence type="ECO:0000256" key="5">
    <source>
        <dbReference type="ARBA" id="ARBA00022989"/>
    </source>
</evidence>
<name>A0A1Y1IKN0_KLENI</name>
<gene>
    <name evidence="9" type="ORF">KFL_007500030</name>
</gene>
<keyword evidence="10" id="KW-1185">Reference proteome</keyword>
<dbReference type="AlphaFoldDB" id="A0A1Y1IKN0"/>
<evidence type="ECO:0000256" key="6">
    <source>
        <dbReference type="ARBA" id="ARBA00023065"/>
    </source>
</evidence>
<feature type="transmembrane region" description="Helical" evidence="8">
    <location>
        <begin position="244"/>
        <end position="262"/>
    </location>
</feature>
<keyword evidence="5 8" id="KW-1133">Transmembrane helix</keyword>
<dbReference type="InterPro" id="IPR044669">
    <property type="entry name" value="YneE/VCCN1/2-like"/>
</dbReference>
<protein>
    <submittedName>
        <fullName evidence="9">Uncharacterized protein</fullName>
    </submittedName>
</protein>
<dbReference type="EMBL" id="DF237699">
    <property type="protein sequence ID" value="GAQ91243.1"/>
    <property type="molecule type" value="Genomic_DNA"/>
</dbReference>
<evidence type="ECO:0000313" key="10">
    <source>
        <dbReference type="Proteomes" id="UP000054558"/>
    </source>
</evidence>
<dbReference type="GO" id="GO:0005254">
    <property type="term" value="F:chloride channel activity"/>
    <property type="evidence" value="ECO:0007669"/>
    <property type="project" value="InterPro"/>
</dbReference>
<keyword evidence="6" id="KW-0406">Ion transport</keyword>
<evidence type="ECO:0000256" key="3">
    <source>
        <dbReference type="ARBA" id="ARBA00022475"/>
    </source>
</evidence>
<comment type="subcellular location">
    <subcellularLocation>
        <location evidence="1">Cell membrane</location>
        <topology evidence="1">Multi-pass membrane protein</topology>
    </subcellularLocation>
</comment>
<dbReference type="GO" id="GO:0005886">
    <property type="term" value="C:plasma membrane"/>
    <property type="evidence" value="ECO:0007669"/>
    <property type="project" value="UniProtKB-SubCell"/>
</dbReference>
<keyword evidence="3" id="KW-1003">Cell membrane</keyword>
<evidence type="ECO:0000256" key="2">
    <source>
        <dbReference type="ARBA" id="ARBA00022448"/>
    </source>
</evidence>
<evidence type="ECO:0000256" key="4">
    <source>
        <dbReference type="ARBA" id="ARBA00022692"/>
    </source>
</evidence>
<feature type="transmembrane region" description="Helical" evidence="8">
    <location>
        <begin position="219"/>
        <end position="238"/>
    </location>
</feature>
<keyword evidence="4 8" id="KW-0812">Transmembrane</keyword>
<evidence type="ECO:0000256" key="7">
    <source>
        <dbReference type="ARBA" id="ARBA00023136"/>
    </source>
</evidence>
<reference evidence="9 10" key="1">
    <citation type="journal article" date="2014" name="Nat. Commun.">
        <title>Klebsormidium flaccidum genome reveals primary factors for plant terrestrial adaptation.</title>
        <authorList>
            <person name="Hori K."/>
            <person name="Maruyama F."/>
            <person name="Fujisawa T."/>
            <person name="Togashi T."/>
            <person name="Yamamoto N."/>
            <person name="Seo M."/>
            <person name="Sato S."/>
            <person name="Yamada T."/>
            <person name="Mori H."/>
            <person name="Tajima N."/>
            <person name="Moriyama T."/>
            <person name="Ikeuchi M."/>
            <person name="Watanabe M."/>
            <person name="Wada H."/>
            <person name="Kobayashi K."/>
            <person name="Saito M."/>
            <person name="Masuda T."/>
            <person name="Sasaki-Sekimoto Y."/>
            <person name="Mashiguchi K."/>
            <person name="Awai K."/>
            <person name="Shimojima M."/>
            <person name="Masuda S."/>
            <person name="Iwai M."/>
            <person name="Nobusawa T."/>
            <person name="Narise T."/>
            <person name="Kondo S."/>
            <person name="Saito H."/>
            <person name="Sato R."/>
            <person name="Murakawa M."/>
            <person name="Ihara Y."/>
            <person name="Oshima-Yamada Y."/>
            <person name="Ohtaka K."/>
            <person name="Satoh M."/>
            <person name="Sonobe K."/>
            <person name="Ishii M."/>
            <person name="Ohtani R."/>
            <person name="Kanamori-Sato M."/>
            <person name="Honoki R."/>
            <person name="Miyazaki D."/>
            <person name="Mochizuki H."/>
            <person name="Umetsu J."/>
            <person name="Higashi K."/>
            <person name="Shibata D."/>
            <person name="Kamiya Y."/>
            <person name="Sato N."/>
            <person name="Nakamura Y."/>
            <person name="Tabata S."/>
            <person name="Ida S."/>
            <person name="Kurokawa K."/>
            <person name="Ohta H."/>
        </authorList>
    </citation>
    <scope>NUCLEOTIDE SEQUENCE [LARGE SCALE GENOMIC DNA]</scope>
    <source>
        <strain evidence="9 10">NIES-2285</strain>
    </source>
</reference>
<evidence type="ECO:0000256" key="1">
    <source>
        <dbReference type="ARBA" id="ARBA00004651"/>
    </source>
</evidence>
<accession>A0A1Y1IKN0</accession>
<dbReference type="PANTHER" id="PTHR33281:SF19">
    <property type="entry name" value="VOLTAGE-DEPENDENT ANION CHANNEL-FORMING PROTEIN YNEE"/>
    <property type="match status" value="1"/>
</dbReference>
<keyword evidence="2" id="KW-0813">Transport</keyword>
<dbReference type="Proteomes" id="UP000054558">
    <property type="component" value="Unassembled WGS sequence"/>
</dbReference>
<dbReference type="Pfam" id="PF25539">
    <property type="entry name" value="Bestrophin_2"/>
    <property type="match status" value="1"/>
</dbReference>
<feature type="transmembrane region" description="Helical" evidence="8">
    <location>
        <begin position="6"/>
        <end position="23"/>
    </location>
</feature>
<proteinExistence type="predicted"/>
<organism evidence="9 10">
    <name type="scientific">Klebsormidium nitens</name>
    <name type="common">Green alga</name>
    <name type="synonym">Ulothrix nitens</name>
    <dbReference type="NCBI Taxonomy" id="105231"/>
    <lineage>
        <taxon>Eukaryota</taxon>
        <taxon>Viridiplantae</taxon>
        <taxon>Streptophyta</taxon>
        <taxon>Klebsormidiophyceae</taxon>
        <taxon>Klebsormidiales</taxon>
        <taxon>Klebsormidiaceae</taxon>
        <taxon>Klebsormidium</taxon>
    </lineage>
</organism>
<evidence type="ECO:0000256" key="8">
    <source>
        <dbReference type="SAM" id="Phobius"/>
    </source>
</evidence>